<reference evidence="2" key="1">
    <citation type="journal article" date="2006" name="PLoS Biol.">
        <title>Macronuclear genome sequence of the ciliate Tetrahymena thermophila, a model eukaryote.</title>
        <authorList>
            <person name="Eisen J.A."/>
            <person name="Coyne R.S."/>
            <person name="Wu M."/>
            <person name="Wu D."/>
            <person name="Thiagarajan M."/>
            <person name="Wortman J.R."/>
            <person name="Badger J.H."/>
            <person name="Ren Q."/>
            <person name="Amedeo P."/>
            <person name="Jones K.M."/>
            <person name="Tallon L.J."/>
            <person name="Delcher A.L."/>
            <person name="Salzberg S.L."/>
            <person name="Silva J.C."/>
            <person name="Haas B.J."/>
            <person name="Majoros W.H."/>
            <person name="Farzad M."/>
            <person name="Carlton J.M."/>
            <person name="Smith R.K. Jr."/>
            <person name="Garg J."/>
            <person name="Pearlman R.E."/>
            <person name="Karrer K.M."/>
            <person name="Sun L."/>
            <person name="Manning G."/>
            <person name="Elde N.C."/>
            <person name="Turkewitz A.P."/>
            <person name="Asai D.J."/>
            <person name="Wilkes D.E."/>
            <person name="Wang Y."/>
            <person name="Cai H."/>
            <person name="Collins K."/>
            <person name="Stewart B.A."/>
            <person name="Lee S.R."/>
            <person name="Wilamowska K."/>
            <person name="Weinberg Z."/>
            <person name="Ruzzo W.L."/>
            <person name="Wloga D."/>
            <person name="Gaertig J."/>
            <person name="Frankel J."/>
            <person name="Tsao C.-C."/>
            <person name="Gorovsky M.A."/>
            <person name="Keeling P.J."/>
            <person name="Waller R.F."/>
            <person name="Patron N.J."/>
            <person name="Cherry J.M."/>
            <person name="Stover N.A."/>
            <person name="Krieger C.J."/>
            <person name="del Toro C."/>
            <person name="Ryder H.F."/>
            <person name="Williamson S.C."/>
            <person name="Barbeau R.A."/>
            <person name="Hamilton E.P."/>
            <person name="Orias E."/>
        </authorList>
    </citation>
    <scope>NUCLEOTIDE SEQUENCE [LARGE SCALE GENOMIC DNA]</scope>
    <source>
        <strain evidence="2">SB210</strain>
    </source>
</reference>
<dbReference type="GeneID" id="7842149"/>
<dbReference type="HOGENOM" id="CLU_2710311_0_0_1"/>
<protein>
    <submittedName>
        <fullName evidence="1">Uncharacterized protein</fullName>
    </submittedName>
</protein>
<evidence type="ECO:0000313" key="1">
    <source>
        <dbReference type="EMBL" id="EAR81457.1"/>
    </source>
</evidence>
<organism evidence="1 2">
    <name type="scientific">Tetrahymena thermophila (strain SB210)</name>
    <dbReference type="NCBI Taxonomy" id="312017"/>
    <lineage>
        <taxon>Eukaryota</taxon>
        <taxon>Sar</taxon>
        <taxon>Alveolata</taxon>
        <taxon>Ciliophora</taxon>
        <taxon>Intramacronucleata</taxon>
        <taxon>Oligohymenophorea</taxon>
        <taxon>Hymenostomatida</taxon>
        <taxon>Tetrahymenina</taxon>
        <taxon>Tetrahymenidae</taxon>
        <taxon>Tetrahymena</taxon>
    </lineage>
</organism>
<dbReference type="KEGG" id="tet:TTHERM_01818940"/>
<gene>
    <name evidence="1" type="ORF">TTHERM_01818940</name>
</gene>
<evidence type="ECO:0000313" key="2">
    <source>
        <dbReference type="Proteomes" id="UP000009168"/>
    </source>
</evidence>
<name>Q227J1_TETTS</name>
<keyword evidence="2" id="KW-1185">Reference proteome</keyword>
<dbReference type="AlphaFoldDB" id="Q227J1"/>
<proteinExistence type="predicted"/>
<dbReference type="Proteomes" id="UP000009168">
    <property type="component" value="Unassembled WGS sequence"/>
</dbReference>
<sequence length="73" mass="8437">MRTAIIAQLNYEHFYQLKVNSELKLEHSLKLESAQDRVFTTDKQTKKSISDFLNCVARIQQILCGSSLFKSKT</sequence>
<dbReference type="EMBL" id="GG662252">
    <property type="protein sequence ID" value="EAR81457.1"/>
    <property type="molecule type" value="Genomic_DNA"/>
</dbReference>
<dbReference type="RefSeq" id="XP_001029120.1">
    <property type="nucleotide sequence ID" value="XM_001029120.1"/>
</dbReference>
<accession>Q227J1</accession>
<dbReference type="InParanoid" id="Q227J1"/>